<dbReference type="GO" id="GO:0008643">
    <property type="term" value="P:carbohydrate transport"/>
    <property type="evidence" value="ECO:0007669"/>
    <property type="project" value="InterPro"/>
</dbReference>
<feature type="transmembrane region" description="Helical" evidence="1">
    <location>
        <begin position="127"/>
        <end position="148"/>
    </location>
</feature>
<dbReference type="Pfam" id="PF13347">
    <property type="entry name" value="MFS_2"/>
    <property type="match status" value="1"/>
</dbReference>
<feature type="transmembrane region" description="Helical" evidence="1">
    <location>
        <begin position="66"/>
        <end position="89"/>
    </location>
</feature>
<accession>A0A1I5TK15</accession>
<feature type="transmembrane region" description="Helical" evidence="1">
    <location>
        <begin position="406"/>
        <end position="426"/>
    </location>
</feature>
<dbReference type="GO" id="GO:0015293">
    <property type="term" value="F:symporter activity"/>
    <property type="evidence" value="ECO:0007669"/>
    <property type="project" value="InterPro"/>
</dbReference>
<feature type="transmembrane region" description="Helical" evidence="1">
    <location>
        <begin position="269"/>
        <end position="286"/>
    </location>
</feature>
<protein>
    <submittedName>
        <fullName evidence="2">Glycoside/pentoside/hexuronide:cation symporter, GPH family</fullName>
    </submittedName>
</protein>
<dbReference type="AlphaFoldDB" id="A0A1I5TK15"/>
<evidence type="ECO:0000256" key="1">
    <source>
        <dbReference type="SAM" id="Phobius"/>
    </source>
</evidence>
<dbReference type="PANTHER" id="PTHR11328:SF24">
    <property type="entry name" value="MAJOR FACILITATOR SUPERFAMILY (MFS) PROFILE DOMAIN-CONTAINING PROTEIN"/>
    <property type="match status" value="1"/>
</dbReference>
<dbReference type="InterPro" id="IPR039672">
    <property type="entry name" value="MFS_2"/>
</dbReference>
<feature type="transmembrane region" description="Helical" evidence="1">
    <location>
        <begin position="26"/>
        <end position="46"/>
    </location>
</feature>
<reference evidence="3" key="1">
    <citation type="submission" date="2016-10" db="EMBL/GenBank/DDBJ databases">
        <authorList>
            <person name="Varghese N."/>
            <person name="Submissions S."/>
        </authorList>
    </citation>
    <scope>NUCLEOTIDE SEQUENCE [LARGE SCALE GENOMIC DNA]</scope>
    <source>
        <strain evidence="3">P18</strain>
    </source>
</reference>
<dbReference type="GO" id="GO:0005886">
    <property type="term" value="C:plasma membrane"/>
    <property type="evidence" value="ECO:0007669"/>
    <property type="project" value="TreeGrafter"/>
</dbReference>
<feature type="transmembrane region" description="Helical" evidence="1">
    <location>
        <begin position="446"/>
        <end position="469"/>
    </location>
</feature>
<keyword evidence="1" id="KW-1133">Transmembrane helix</keyword>
<dbReference type="RefSeq" id="WP_074886643.1">
    <property type="nucleotide sequence ID" value="NZ_FOXO01000009.1"/>
</dbReference>
<feature type="transmembrane region" description="Helical" evidence="1">
    <location>
        <begin position="217"/>
        <end position="236"/>
    </location>
</feature>
<dbReference type="Proteomes" id="UP000182624">
    <property type="component" value="Unassembled WGS sequence"/>
</dbReference>
<dbReference type="EMBL" id="FOXO01000009">
    <property type="protein sequence ID" value="SFP83298.1"/>
    <property type="molecule type" value="Genomic_DNA"/>
</dbReference>
<feature type="transmembrane region" description="Helical" evidence="1">
    <location>
        <begin position="169"/>
        <end position="197"/>
    </location>
</feature>
<organism evidence="2 3">
    <name type="scientific">Butyrivibrio proteoclasticus</name>
    <dbReference type="NCBI Taxonomy" id="43305"/>
    <lineage>
        <taxon>Bacteria</taxon>
        <taxon>Bacillati</taxon>
        <taxon>Bacillota</taxon>
        <taxon>Clostridia</taxon>
        <taxon>Lachnospirales</taxon>
        <taxon>Lachnospiraceae</taxon>
        <taxon>Butyrivibrio</taxon>
    </lineage>
</organism>
<evidence type="ECO:0000313" key="3">
    <source>
        <dbReference type="Proteomes" id="UP000182624"/>
    </source>
</evidence>
<sequence>MLKEIVESPVLKTKIKSPEVKLNEKALGYLIGPFCALISNAIFGSYLNRYYSDVIGWTDTARFGTFSGLLPILSVIFVIIGNLFVGRVMDNTRTNQGKARPLLILSMPLIVVAIITLFMVPKDSSPVVQMIWIAVSYNLYYAMAYPFYYTAHSALVSLSTRNSDDRGQLATFSNAAGVAAVGVGASILVPILLQNFLFVPKADGGIDAVASYNNWKVVMLVLCVSTLIGIIIEYFFTRERITEETYGLEEENKKIPLSKQIEVCVKEKYWWIIILYFLLFQFGGLVKNGSMNYYCTWVFEGIDGGTAMGLLGAIGGIPTGVGMLLAWPIANKLGKQKAVTLGLLISVIGGLVSFINVHNFIIVTIGVILKGVGSIPAMYVTLALLADVLDHLEAKNGFRSDGFTMAVYGAIMVGMTGLGNGIINVFLTAAGYDATLSVQNASVQNMLVLCYLGIELICYAIIVVLMSFLKVESHIEEDHRLIRERQEKEGAALNK</sequence>
<dbReference type="PANTHER" id="PTHR11328">
    <property type="entry name" value="MAJOR FACILITATOR SUPERFAMILY DOMAIN-CONTAINING PROTEIN"/>
    <property type="match status" value="1"/>
</dbReference>
<dbReference type="InterPro" id="IPR036259">
    <property type="entry name" value="MFS_trans_sf"/>
</dbReference>
<dbReference type="OrthoDB" id="9764596at2"/>
<keyword evidence="3" id="KW-1185">Reference proteome</keyword>
<keyword evidence="1" id="KW-0812">Transmembrane</keyword>
<proteinExistence type="predicted"/>
<evidence type="ECO:0000313" key="2">
    <source>
        <dbReference type="EMBL" id="SFP83298.1"/>
    </source>
</evidence>
<feature type="transmembrane region" description="Helical" evidence="1">
    <location>
        <begin position="338"/>
        <end position="355"/>
    </location>
</feature>
<name>A0A1I5TK15_9FIRM</name>
<dbReference type="Gene3D" id="1.20.1250.20">
    <property type="entry name" value="MFS general substrate transporter like domains"/>
    <property type="match status" value="2"/>
</dbReference>
<feature type="transmembrane region" description="Helical" evidence="1">
    <location>
        <begin position="101"/>
        <end position="121"/>
    </location>
</feature>
<gene>
    <name evidence="2" type="ORF">SAMN04487928_10973</name>
</gene>
<dbReference type="SUPFAM" id="SSF103473">
    <property type="entry name" value="MFS general substrate transporter"/>
    <property type="match status" value="1"/>
</dbReference>
<feature type="transmembrane region" description="Helical" evidence="1">
    <location>
        <begin position="306"/>
        <end position="326"/>
    </location>
</feature>
<keyword evidence="1" id="KW-0472">Membrane</keyword>